<feature type="transmembrane region" description="Helical" evidence="1">
    <location>
        <begin position="12"/>
        <end position="34"/>
    </location>
</feature>
<reference evidence="2" key="1">
    <citation type="journal article" date="2013" name="J. Virol.">
        <title>New Insights into the Evolution of Entomopoxvirinae from the Complete Genome Sequences of Four Entomopoxviruses Infecting Adoxophyes honmai, Choristoneura biennis, Choristoneura rosaceana, and Mythimna separata.</title>
        <authorList>
            <person name="Theze J."/>
            <person name="Takatsuka J."/>
            <person name="Li Z."/>
            <person name="Gallais J."/>
            <person name="Doucet D."/>
            <person name="Arif B."/>
            <person name="Nakai M."/>
            <person name="Herniou E.A."/>
        </authorList>
    </citation>
    <scope>NUCLEOTIDE SEQUENCE</scope>
    <source>
        <strain evidence="2">Tokyo</strain>
    </source>
</reference>
<name>A0A916KP00_9POXV</name>
<sequence>MNIVLCNIYEKLLLIYNIVIMIVFVLSFFNILILNLTKDNGDTLEEKQKSIKDKIYHIRQLFNKLANNSNMTYTIKNNKIINNEYITYFKYNRIINYYIDILTSLYNYDKNYICTFDNNTNKLYICLKNNGSVIKINFTICDTNIYLNITSSCACIKNLYYNSYGCYILYIDNYNNYTFNTKGNLDTMILYPINAKTLENTKNYYKIYYED</sequence>
<keyword evidence="3" id="KW-1185">Reference proteome</keyword>
<gene>
    <name evidence="2" type="ORF">AHEV_067</name>
</gene>
<evidence type="ECO:0000313" key="2">
    <source>
        <dbReference type="EMBL" id="CCU55388.1"/>
    </source>
</evidence>
<evidence type="ECO:0000256" key="1">
    <source>
        <dbReference type="SAM" id="Phobius"/>
    </source>
</evidence>
<dbReference type="RefSeq" id="YP_008003890.1">
    <property type="nucleotide sequence ID" value="NC_021247.1"/>
</dbReference>
<evidence type="ECO:0000313" key="3">
    <source>
        <dbReference type="Proteomes" id="UP000792575"/>
    </source>
</evidence>
<dbReference type="GeneID" id="15613996"/>
<accession>A0A916KP00</accession>
<keyword evidence="1" id="KW-1133">Transmembrane helix</keyword>
<dbReference type="KEGG" id="vg:15613996"/>
<dbReference type="EMBL" id="HF679131">
    <property type="protein sequence ID" value="CCU55388.1"/>
    <property type="molecule type" value="Genomic_DNA"/>
</dbReference>
<keyword evidence="1" id="KW-0812">Transmembrane</keyword>
<keyword evidence="1" id="KW-0472">Membrane</keyword>
<dbReference type="Proteomes" id="UP000792575">
    <property type="component" value="Genome"/>
</dbReference>
<protein>
    <submittedName>
        <fullName evidence="2">Uncharacterized protein</fullName>
    </submittedName>
</protein>
<proteinExistence type="predicted"/>
<organism evidence="2 3">
    <name type="scientific">Adoxophyes honmai entomopoxvirus 'L'</name>
    <dbReference type="NCBI Taxonomy" id="1293540"/>
    <lineage>
        <taxon>Viruses</taxon>
        <taxon>Varidnaviria</taxon>
        <taxon>Bamfordvirae</taxon>
        <taxon>Nucleocytoviricota</taxon>
        <taxon>Pokkesviricetes</taxon>
        <taxon>Chitovirales</taxon>
        <taxon>Poxviridae</taxon>
        <taxon>Entomopoxvirinae</taxon>
        <taxon>Betaentomopoxvirus</taxon>
        <taxon>Betaentomopoxvirus ahonmai</taxon>
    </lineage>
</organism>